<dbReference type="GO" id="GO:0110154">
    <property type="term" value="P:RNA decapping"/>
    <property type="evidence" value="ECO:0007669"/>
    <property type="project" value="TreeGrafter"/>
</dbReference>
<dbReference type="InterPro" id="IPR050126">
    <property type="entry name" value="Ap4A_hydrolase"/>
</dbReference>
<dbReference type="AlphaFoldDB" id="W0HTP2"/>
<dbReference type="PATRIC" id="fig|1239307.3.peg.2397"/>
<evidence type="ECO:0000313" key="3">
    <source>
        <dbReference type="Proteomes" id="UP000019028"/>
    </source>
</evidence>
<dbReference type="InterPro" id="IPR004843">
    <property type="entry name" value="Calcineurin-like_PHP"/>
</dbReference>
<gene>
    <name evidence="2" type="ORF">Sant_2164</name>
</gene>
<dbReference type="PROSITE" id="PS00125">
    <property type="entry name" value="SER_THR_PHOSPHATASE"/>
    <property type="match status" value="1"/>
</dbReference>
<evidence type="ECO:0000259" key="1">
    <source>
        <dbReference type="PROSITE" id="PS00125"/>
    </source>
</evidence>
<sequence length="226" mass="25763">MNAIDAASPYQKIDAAHWARVFLVGDLHGCYDMLMTKLERQRFDQKRDLLIALGDLIDRGPQSEACLPLLENPWFRSVRGNHEQMAIDALRTGDDRLWLANGGRWFYQLTGADRQRARQGIDTCARLPLVIDLTCGQRRMVIAHADYPLDHYVFGQDIDGEAVLWSRKRIGRHQQGRGKAITGASHFFFGHTPVSRVRHYYNQYYIDTGAVFGGTLTLIELTSLPF</sequence>
<dbReference type="PANTHER" id="PTHR42850:SF10">
    <property type="entry name" value="SERINE_THREONINE-PROTEIN PHOSPHATASE 1"/>
    <property type="match status" value="1"/>
</dbReference>
<dbReference type="PANTHER" id="PTHR42850">
    <property type="entry name" value="METALLOPHOSPHOESTERASE"/>
    <property type="match status" value="1"/>
</dbReference>
<dbReference type="KEGG" id="sod:Sant_2164"/>
<feature type="domain" description="Serine/threonine specific protein phosphatases" evidence="1">
    <location>
        <begin position="78"/>
        <end position="83"/>
    </location>
</feature>
<dbReference type="EMBL" id="CP006569">
    <property type="protein sequence ID" value="AHF77211.1"/>
    <property type="molecule type" value="Genomic_DNA"/>
</dbReference>
<dbReference type="GO" id="GO:0008803">
    <property type="term" value="F:bis(5'-nucleosyl)-tetraphosphatase (symmetrical) activity"/>
    <property type="evidence" value="ECO:0007669"/>
    <property type="project" value="TreeGrafter"/>
</dbReference>
<keyword evidence="3" id="KW-1185">Reference proteome</keyword>
<dbReference type="SUPFAM" id="SSF56300">
    <property type="entry name" value="Metallo-dependent phosphatases"/>
    <property type="match status" value="1"/>
</dbReference>
<evidence type="ECO:0000313" key="2">
    <source>
        <dbReference type="EMBL" id="AHF77211.1"/>
    </source>
</evidence>
<dbReference type="GO" id="GO:0016791">
    <property type="term" value="F:phosphatase activity"/>
    <property type="evidence" value="ECO:0007669"/>
    <property type="project" value="TreeGrafter"/>
</dbReference>
<dbReference type="GO" id="GO:0005737">
    <property type="term" value="C:cytoplasm"/>
    <property type="evidence" value="ECO:0007669"/>
    <property type="project" value="TreeGrafter"/>
</dbReference>
<reference evidence="2 3" key="1">
    <citation type="journal article" date="2014" name="Genome Biol. Evol.">
        <title>Genome degeneration and adaptation in a nascent stage of symbiosis.</title>
        <authorList>
            <person name="Oakeson K.F."/>
            <person name="Gil R."/>
            <person name="Clayton A.L."/>
            <person name="Dunn D.M."/>
            <person name="von Niederhausern A.C."/>
            <person name="Hamil C."/>
            <person name="Aoyagi A."/>
            <person name="Duval B."/>
            <person name="Baca A."/>
            <person name="Silva F.J."/>
            <person name="Vallier A."/>
            <person name="Jackson D.G."/>
            <person name="Latorre A."/>
            <person name="Weiss R.B."/>
            <person name="Heddi A."/>
            <person name="Moya A."/>
            <person name="Dale C."/>
        </authorList>
    </citation>
    <scope>NUCLEOTIDE SEQUENCE [LARGE SCALE GENOMIC DNA]</scope>
    <source>
        <strain evidence="2 3">HS1</strain>
    </source>
</reference>
<dbReference type="Pfam" id="PF00149">
    <property type="entry name" value="Metallophos"/>
    <property type="match status" value="1"/>
</dbReference>
<proteinExistence type="predicted"/>
<accession>W0HTP2</accession>
<dbReference type="InterPro" id="IPR006186">
    <property type="entry name" value="Ser/Thr-sp_prot-phosphatase"/>
</dbReference>
<dbReference type="InterPro" id="IPR029052">
    <property type="entry name" value="Metallo-depent_PP-like"/>
</dbReference>
<dbReference type="Gene3D" id="3.60.21.10">
    <property type="match status" value="1"/>
</dbReference>
<organism evidence="2 3">
    <name type="scientific">Sodalis praecaptivus</name>
    <dbReference type="NCBI Taxonomy" id="1239307"/>
    <lineage>
        <taxon>Bacteria</taxon>
        <taxon>Pseudomonadati</taxon>
        <taxon>Pseudomonadota</taxon>
        <taxon>Gammaproteobacteria</taxon>
        <taxon>Enterobacterales</taxon>
        <taxon>Bruguierivoracaceae</taxon>
        <taxon>Sodalis</taxon>
    </lineage>
</organism>
<protein>
    <submittedName>
        <fullName evidence="2">Putative serine/threonine-protein phosphatase 1</fullName>
    </submittedName>
</protein>
<dbReference type="Proteomes" id="UP000019028">
    <property type="component" value="Chromosome"/>
</dbReference>
<name>W0HTP2_9GAMM</name>
<dbReference type="OrthoDB" id="5296354at2"/>
<dbReference type="RefSeq" id="WP_025422343.1">
    <property type="nucleotide sequence ID" value="NZ_CP006569.1"/>
</dbReference>
<dbReference type="HOGENOM" id="CLU_023125_1_1_6"/>